<feature type="region of interest" description="Disordered" evidence="1">
    <location>
        <begin position="134"/>
        <end position="155"/>
    </location>
</feature>
<gene>
    <name evidence="2" type="ORF">K469DRAFT_239403</name>
</gene>
<dbReference type="Proteomes" id="UP000800200">
    <property type="component" value="Unassembled WGS sequence"/>
</dbReference>
<name>A0A6A6ESC7_9PEZI</name>
<reference evidence="2" key="1">
    <citation type="journal article" date="2020" name="Stud. Mycol.">
        <title>101 Dothideomycetes genomes: a test case for predicting lifestyles and emergence of pathogens.</title>
        <authorList>
            <person name="Haridas S."/>
            <person name="Albert R."/>
            <person name="Binder M."/>
            <person name="Bloem J."/>
            <person name="Labutti K."/>
            <person name="Salamov A."/>
            <person name="Andreopoulos B."/>
            <person name="Baker S."/>
            <person name="Barry K."/>
            <person name="Bills G."/>
            <person name="Bluhm B."/>
            <person name="Cannon C."/>
            <person name="Castanera R."/>
            <person name="Culley D."/>
            <person name="Daum C."/>
            <person name="Ezra D."/>
            <person name="Gonzalez J."/>
            <person name="Henrissat B."/>
            <person name="Kuo A."/>
            <person name="Liang C."/>
            <person name="Lipzen A."/>
            <person name="Lutzoni F."/>
            <person name="Magnuson J."/>
            <person name="Mondo S."/>
            <person name="Nolan M."/>
            <person name="Ohm R."/>
            <person name="Pangilinan J."/>
            <person name="Park H.-J."/>
            <person name="Ramirez L."/>
            <person name="Alfaro M."/>
            <person name="Sun H."/>
            <person name="Tritt A."/>
            <person name="Yoshinaga Y."/>
            <person name="Zwiers L.-H."/>
            <person name="Turgeon B."/>
            <person name="Goodwin S."/>
            <person name="Spatafora J."/>
            <person name="Crous P."/>
            <person name="Grigoriev I."/>
        </authorList>
    </citation>
    <scope>NUCLEOTIDE SEQUENCE</scope>
    <source>
        <strain evidence="2">CBS 207.26</strain>
    </source>
</reference>
<proteinExistence type="predicted"/>
<evidence type="ECO:0000256" key="1">
    <source>
        <dbReference type="SAM" id="MobiDB-lite"/>
    </source>
</evidence>
<evidence type="ECO:0000313" key="2">
    <source>
        <dbReference type="EMBL" id="KAF2193628.1"/>
    </source>
</evidence>
<dbReference type="OrthoDB" id="3924126at2759"/>
<protein>
    <submittedName>
        <fullName evidence="2">Uncharacterized protein</fullName>
    </submittedName>
</protein>
<dbReference type="AlphaFoldDB" id="A0A6A6ESC7"/>
<sequence length="155" mass="17770">MMDLKPPVRILFRTRPDQLQMIHPILDHADTILIEKFCRSGNITISGIQRLITKVWIEKNKERADIICDYGVPAKAEPKVIAYDVTIKGSDLVLDPLDDSQIRSRVNKEVGAWRESNNKYGMPFPGRTDVRNLQRRQKTTSRRNCSSKLSASLHL</sequence>
<organism evidence="2 3">
    <name type="scientific">Zopfia rhizophila CBS 207.26</name>
    <dbReference type="NCBI Taxonomy" id="1314779"/>
    <lineage>
        <taxon>Eukaryota</taxon>
        <taxon>Fungi</taxon>
        <taxon>Dikarya</taxon>
        <taxon>Ascomycota</taxon>
        <taxon>Pezizomycotina</taxon>
        <taxon>Dothideomycetes</taxon>
        <taxon>Dothideomycetes incertae sedis</taxon>
        <taxon>Zopfiaceae</taxon>
        <taxon>Zopfia</taxon>
    </lineage>
</organism>
<evidence type="ECO:0000313" key="3">
    <source>
        <dbReference type="Proteomes" id="UP000800200"/>
    </source>
</evidence>
<feature type="compositionally biased region" description="Polar residues" evidence="1">
    <location>
        <begin position="142"/>
        <end position="155"/>
    </location>
</feature>
<keyword evidence="3" id="KW-1185">Reference proteome</keyword>
<dbReference type="EMBL" id="ML994613">
    <property type="protein sequence ID" value="KAF2193628.1"/>
    <property type="molecule type" value="Genomic_DNA"/>
</dbReference>
<accession>A0A6A6ESC7</accession>